<dbReference type="InterPro" id="IPR036412">
    <property type="entry name" value="HAD-like_sf"/>
</dbReference>
<dbReference type="SUPFAM" id="SSF56784">
    <property type="entry name" value="HAD-like"/>
    <property type="match status" value="1"/>
</dbReference>
<dbReference type="PANTHER" id="PTHR43434:SF1">
    <property type="entry name" value="PHOSPHOGLYCOLATE PHOSPHATASE"/>
    <property type="match status" value="1"/>
</dbReference>
<evidence type="ECO:0000313" key="1">
    <source>
        <dbReference type="EMBL" id="PIR93848.1"/>
    </source>
</evidence>
<dbReference type="Gene3D" id="3.40.50.1000">
    <property type="entry name" value="HAD superfamily/HAD-like"/>
    <property type="match status" value="1"/>
</dbReference>
<dbReference type="GO" id="GO:0008967">
    <property type="term" value="F:phosphoglycolate phosphatase activity"/>
    <property type="evidence" value="ECO:0007669"/>
    <property type="project" value="TreeGrafter"/>
</dbReference>
<proteinExistence type="predicted"/>
<organism evidence="1 2">
    <name type="scientific">Candidatus Falkowbacteria bacterium CG10_big_fil_rev_8_21_14_0_10_39_11</name>
    <dbReference type="NCBI Taxonomy" id="1974565"/>
    <lineage>
        <taxon>Bacteria</taxon>
        <taxon>Candidatus Falkowiibacteriota</taxon>
    </lineage>
</organism>
<dbReference type="GO" id="GO:0006281">
    <property type="term" value="P:DNA repair"/>
    <property type="evidence" value="ECO:0007669"/>
    <property type="project" value="TreeGrafter"/>
</dbReference>
<evidence type="ECO:0000313" key="2">
    <source>
        <dbReference type="Proteomes" id="UP000229901"/>
    </source>
</evidence>
<name>A0A2H0V484_9BACT</name>
<sequence>MNSSFLNVNVDVWVFDNDGTLYPCHRIHQYIVTLMVKYVVNLYQVTADEAKKIIETLKKKHETNYTYVAMLHEGIDVKRFIEETYLAARPEEFGINPNPKLLTTLEMLSGDKYLMTNNPEAYARMILDALGLQSVFNDVWGMEKLNYYPKSTGGVFRSFTAFIGLNRTIALVDDMLINLKEAKRYGWKTFWFSLDDVDPPGYVDCVINSLVVEDDYEVV</sequence>
<reference evidence="2" key="1">
    <citation type="submission" date="2017-09" db="EMBL/GenBank/DDBJ databases">
        <title>Depth-based differentiation of microbial function through sediment-hosted aquifers and enrichment of novel symbionts in the deep terrestrial subsurface.</title>
        <authorList>
            <person name="Probst A.J."/>
            <person name="Ladd B."/>
            <person name="Jarett J.K."/>
            <person name="Geller-Mcgrath D.E."/>
            <person name="Sieber C.M.K."/>
            <person name="Emerson J.B."/>
            <person name="Anantharaman K."/>
            <person name="Thomas B.C."/>
            <person name="Malmstrom R."/>
            <person name="Stieglmeier M."/>
            <person name="Klingl A."/>
            <person name="Woyke T."/>
            <person name="Ryan C.M."/>
            <person name="Banfield J.F."/>
        </authorList>
    </citation>
    <scope>NUCLEOTIDE SEQUENCE [LARGE SCALE GENOMIC DNA]</scope>
</reference>
<dbReference type="PANTHER" id="PTHR43434">
    <property type="entry name" value="PHOSPHOGLYCOLATE PHOSPHATASE"/>
    <property type="match status" value="1"/>
</dbReference>
<dbReference type="Proteomes" id="UP000229901">
    <property type="component" value="Unassembled WGS sequence"/>
</dbReference>
<gene>
    <name evidence="1" type="ORF">COT97_04455</name>
</gene>
<dbReference type="InterPro" id="IPR023214">
    <property type="entry name" value="HAD_sf"/>
</dbReference>
<evidence type="ECO:0008006" key="3">
    <source>
        <dbReference type="Google" id="ProtNLM"/>
    </source>
</evidence>
<dbReference type="AlphaFoldDB" id="A0A2H0V484"/>
<dbReference type="EMBL" id="PFAP01000034">
    <property type="protein sequence ID" value="PIR93848.1"/>
    <property type="molecule type" value="Genomic_DNA"/>
</dbReference>
<accession>A0A2H0V484</accession>
<protein>
    <recommendedName>
        <fullName evidence="3">Pyrimidine 5'-nucleotidase</fullName>
    </recommendedName>
</protein>
<comment type="caution">
    <text evidence="1">The sequence shown here is derived from an EMBL/GenBank/DDBJ whole genome shotgun (WGS) entry which is preliminary data.</text>
</comment>
<dbReference type="InterPro" id="IPR050155">
    <property type="entry name" value="HAD-like_hydrolase_sf"/>
</dbReference>